<feature type="compositionally biased region" description="Basic and acidic residues" evidence="3">
    <location>
        <begin position="113"/>
        <end position="130"/>
    </location>
</feature>
<dbReference type="EMBL" id="ML732174">
    <property type="protein sequence ID" value="KAB8076975.1"/>
    <property type="molecule type" value="Genomic_DNA"/>
</dbReference>
<evidence type="ECO:0000256" key="2">
    <source>
        <dbReference type="RuleBase" id="RU363120"/>
    </source>
</evidence>
<sequence length="130" mass="14218">MEPPTSKGSNSEREKRLLSTYGRLPRGGLLGQQSKNRTYFDSGDFALSAANRVTDNGAVQTGTAHPMRDSISHPNAPVPSTSNVNKDSNRDLHGKSSPEPEMTDSPLTQQNQFEDKDLRNCAEQSRADCL</sequence>
<accession>A0A5N5XA27</accession>
<organism evidence="4 5">
    <name type="scientific">Aspergillus leporis</name>
    <dbReference type="NCBI Taxonomy" id="41062"/>
    <lineage>
        <taxon>Eukaryota</taxon>
        <taxon>Fungi</taxon>
        <taxon>Dikarya</taxon>
        <taxon>Ascomycota</taxon>
        <taxon>Pezizomycotina</taxon>
        <taxon>Eurotiomycetes</taxon>
        <taxon>Eurotiomycetidae</taxon>
        <taxon>Eurotiales</taxon>
        <taxon>Aspergillaceae</taxon>
        <taxon>Aspergillus</taxon>
        <taxon>Aspergillus subgen. Circumdati</taxon>
    </lineage>
</organism>
<name>A0A5N5XA27_9EURO</name>
<feature type="region of interest" description="Disordered" evidence="3">
    <location>
        <begin position="56"/>
        <end position="130"/>
    </location>
</feature>
<keyword evidence="5" id="KW-1185">Reference proteome</keyword>
<gene>
    <name evidence="4" type="ORF">BDV29DRAFT_169155</name>
</gene>
<dbReference type="Proteomes" id="UP000326565">
    <property type="component" value="Unassembled WGS sequence"/>
</dbReference>
<evidence type="ECO:0000313" key="4">
    <source>
        <dbReference type="EMBL" id="KAB8076975.1"/>
    </source>
</evidence>
<feature type="region of interest" description="Disordered" evidence="3">
    <location>
        <begin position="1"/>
        <end position="36"/>
    </location>
</feature>
<dbReference type="Pfam" id="PF04667">
    <property type="entry name" value="Endosulfine"/>
    <property type="match status" value="1"/>
</dbReference>
<evidence type="ECO:0000256" key="1">
    <source>
        <dbReference type="ARBA" id="ARBA00010520"/>
    </source>
</evidence>
<protein>
    <recommendedName>
        <fullName evidence="2">mRNA stability protein</fullName>
    </recommendedName>
</protein>
<evidence type="ECO:0000256" key="3">
    <source>
        <dbReference type="SAM" id="MobiDB-lite"/>
    </source>
</evidence>
<comment type="function">
    <text evidence="2">Plays an essential role in initiation of the G0 program by preventing the degradation of specific nutrient-regulated mRNAs via the 5'-3' mRNA decay pathway.</text>
</comment>
<dbReference type="AlphaFoldDB" id="A0A5N5XA27"/>
<comment type="similarity">
    <text evidence="1 2">Belongs to the endosulfine family.</text>
</comment>
<dbReference type="InterPro" id="IPR006760">
    <property type="entry name" value="Endosulphine"/>
</dbReference>
<dbReference type="OrthoDB" id="5949865at2759"/>
<proteinExistence type="inferred from homology"/>
<reference evidence="4 5" key="1">
    <citation type="submission" date="2019-04" db="EMBL/GenBank/DDBJ databases">
        <title>Friends and foes A comparative genomics study of 23 Aspergillus species from section Flavi.</title>
        <authorList>
            <consortium name="DOE Joint Genome Institute"/>
            <person name="Kjaerbolling I."/>
            <person name="Vesth T."/>
            <person name="Frisvad J.C."/>
            <person name="Nybo J.L."/>
            <person name="Theobald S."/>
            <person name="Kildgaard S."/>
            <person name="Isbrandt T."/>
            <person name="Kuo A."/>
            <person name="Sato A."/>
            <person name="Lyhne E.K."/>
            <person name="Kogle M.E."/>
            <person name="Wiebenga A."/>
            <person name="Kun R.S."/>
            <person name="Lubbers R.J."/>
            <person name="Makela M.R."/>
            <person name="Barry K."/>
            <person name="Chovatia M."/>
            <person name="Clum A."/>
            <person name="Daum C."/>
            <person name="Haridas S."/>
            <person name="He G."/>
            <person name="LaButti K."/>
            <person name="Lipzen A."/>
            <person name="Mondo S."/>
            <person name="Riley R."/>
            <person name="Salamov A."/>
            <person name="Simmons B.A."/>
            <person name="Magnuson J.K."/>
            <person name="Henrissat B."/>
            <person name="Mortensen U.H."/>
            <person name="Larsen T.O."/>
            <person name="Devries R.P."/>
            <person name="Grigoriev I.V."/>
            <person name="Machida M."/>
            <person name="Baker S.E."/>
            <person name="Andersen M.R."/>
        </authorList>
    </citation>
    <scope>NUCLEOTIDE SEQUENCE [LARGE SCALE GENOMIC DNA]</scope>
    <source>
        <strain evidence="4 5">CBS 151.66</strain>
    </source>
</reference>
<evidence type="ECO:0000313" key="5">
    <source>
        <dbReference type="Proteomes" id="UP000326565"/>
    </source>
</evidence>
<feature type="compositionally biased region" description="Basic and acidic residues" evidence="3">
    <location>
        <begin position="87"/>
        <end position="98"/>
    </location>
</feature>